<evidence type="ECO:0000256" key="4">
    <source>
        <dbReference type="ARBA" id="ARBA00022692"/>
    </source>
</evidence>
<feature type="transmembrane region" description="Helical" evidence="7">
    <location>
        <begin position="155"/>
        <end position="174"/>
    </location>
</feature>
<sequence>MFAVVGLSLLMFAMDQTAVATALTALGRDLGTDLAWTGWTITIYSVGQILALPLGGRLSDQFGGRRVFLVAVAVFALTSLACGLAANLGQLVGCRFLQGLACGVLLPAGSGIVAHAFGRDRDRALALFTSVFPFGAIAGPLLGGLILTVADWRGIFLISLPIGLVLLVAGYLVVRDPPRKRPERVDLAGIVLITVMLLAAMTAVARLGSLGSGPAGPLTVAGTALVAVLAGWAFVRHARRHPDPVVPLRLLHGGGLGSMNAANVVIGAAALGFSALVPLYAQTRYAMLPLAAGALLTARAVGMVLASSTAVALLRRTGHKPLLMTGMAAVVTGLALTAVPPAGGLDPALWLAIASAVMGIGMGFAAPASNNAGMHLVPDAVSAMSGLRILFRQLGAIAAVSVTTAVTASSSDPGVATGWAFGVLAVLMTGATALAARVPNQRGRW</sequence>
<keyword evidence="3" id="KW-1003">Cell membrane</keyword>
<feature type="transmembrane region" description="Helical" evidence="7">
    <location>
        <begin position="96"/>
        <end position="117"/>
    </location>
</feature>
<dbReference type="CDD" id="cd17321">
    <property type="entry name" value="MFS_MMR_MDR_like"/>
    <property type="match status" value="1"/>
</dbReference>
<feature type="transmembrane region" description="Helical" evidence="7">
    <location>
        <begin position="389"/>
        <end position="410"/>
    </location>
</feature>
<dbReference type="PANTHER" id="PTHR42718">
    <property type="entry name" value="MAJOR FACILITATOR SUPERFAMILY MULTIDRUG TRANSPORTER MFSC"/>
    <property type="match status" value="1"/>
</dbReference>
<keyword evidence="6 7" id="KW-0472">Membrane</keyword>
<dbReference type="InterPro" id="IPR036259">
    <property type="entry name" value="MFS_trans_sf"/>
</dbReference>
<feature type="transmembrane region" description="Helical" evidence="7">
    <location>
        <begin position="36"/>
        <end position="55"/>
    </location>
</feature>
<keyword evidence="10" id="KW-1185">Reference proteome</keyword>
<dbReference type="InterPro" id="IPR011701">
    <property type="entry name" value="MFS"/>
</dbReference>
<reference evidence="10" key="1">
    <citation type="journal article" date="2019" name="Int. J. Syst. Evol. Microbiol.">
        <title>The Global Catalogue of Microorganisms (GCM) 10K type strain sequencing project: providing services to taxonomists for standard genome sequencing and annotation.</title>
        <authorList>
            <consortium name="The Broad Institute Genomics Platform"/>
            <consortium name="The Broad Institute Genome Sequencing Center for Infectious Disease"/>
            <person name="Wu L."/>
            <person name="Ma J."/>
        </authorList>
    </citation>
    <scope>NUCLEOTIDE SEQUENCE [LARGE SCALE GENOMIC DNA]</scope>
    <source>
        <strain evidence="10">JCM 18055</strain>
    </source>
</reference>
<accession>A0ABP8W138</accession>
<gene>
    <name evidence="9" type="ORF">GCM10023215_09240</name>
</gene>
<evidence type="ECO:0000256" key="2">
    <source>
        <dbReference type="ARBA" id="ARBA00022448"/>
    </source>
</evidence>
<dbReference type="Gene3D" id="1.20.1720.10">
    <property type="entry name" value="Multidrug resistance protein D"/>
    <property type="match status" value="1"/>
</dbReference>
<keyword evidence="5 7" id="KW-1133">Transmembrane helix</keyword>
<feature type="transmembrane region" description="Helical" evidence="7">
    <location>
        <begin position="124"/>
        <end position="149"/>
    </location>
</feature>
<dbReference type="PROSITE" id="PS50850">
    <property type="entry name" value="MFS"/>
    <property type="match status" value="1"/>
</dbReference>
<dbReference type="Gene3D" id="1.20.1250.20">
    <property type="entry name" value="MFS general substrate transporter like domains"/>
    <property type="match status" value="1"/>
</dbReference>
<feature type="transmembrane region" description="Helical" evidence="7">
    <location>
        <begin position="186"/>
        <end position="209"/>
    </location>
</feature>
<name>A0ABP8W138_9PSEU</name>
<evidence type="ECO:0000256" key="6">
    <source>
        <dbReference type="ARBA" id="ARBA00023136"/>
    </source>
</evidence>
<feature type="transmembrane region" description="Helical" evidence="7">
    <location>
        <begin position="256"/>
        <end position="281"/>
    </location>
</feature>
<evidence type="ECO:0000259" key="8">
    <source>
        <dbReference type="PROSITE" id="PS50850"/>
    </source>
</evidence>
<feature type="transmembrane region" description="Helical" evidence="7">
    <location>
        <begin position="416"/>
        <end position="436"/>
    </location>
</feature>
<dbReference type="Proteomes" id="UP001500325">
    <property type="component" value="Unassembled WGS sequence"/>
</dbReference>
<dbReference type="InterPro" id="IPR020846">
    <property type="entry name" value="MFS_dom"/>
</dbReference>
<evidence type="ECO:0000256" key="3">
    <source>
        <dbReference type="ARBA" id="ARBA00022475"/>
    </source>
</evidence>
<evidence type="ECO:0000313" key="9">
    <source>
        <dbReference type="EMBL" id="GAA4678438.1"/>
    </source>
</evidence>
<feature type="transmembrane region" description="Helical" evidence="7">
    <location>
        <begin position="348"/>
        <end position="368"/>
    </location>
</feature>
<evidence type="ECO:0000256" key="1">
    <source>
        <dbReference type="ARBA" id="ARBA00004651"/>
    </source>
</evidence>
<evidence type="ECO:0000256" key="7">
    <source>
        <dbReference type="SAM" id="Phobius"/>
    </source>
</evidence>
<keyword evidence="4 7" id="KW-0812">Transmembrane</keyword>
<dbReference type="SUPFAM" id="SSF103473">
    <property type="entry name" value="MFS general substrate transporter"/>
    <property type="match status" value="1"/>
</dbReference>
<keyword evidence="2" id="KW-0813">Transport</keyword>
<dbReference type="PANTHER" id="PTHR42718:SF46">
    <property type="entry name" value="BLR6921 PROTEIN"/>
    <property type="match status" value="1"/>
</dbReference>
<dbReference type="Pfam" id="PF07690">
    <property type="entry name" value="MFS_1"/>
    <property type="match status" value="1"/>
</dbReference>
<evidence type="ECO:0000313" key="10">
    <source>
        <dbReference type="Proteomes" id="UP001500325"/>
    </source>
</evidence>
<protein>
    <submittedName>
        <fullName evidence="9">MDR family MFS transporter</fullName>
    </submittedName>
</protein>
<feature type="transmembrane region" description="Helical" evidence="7">
    <location>
        <begin position="215"/>
        <end position="235"/>
    </location>
</feature>
<feature type="transmembrane region" description="Helical" evidence="7">
    <location>
        <begin position="67"/>
        <end position="90"/>
    </location>
</feature>
<feature type="transmembrane region" description="Helical" evidence="7">
    <location>
        <begin position="321"/>
        <end position="342"/>
    </location>
</feature>
<comment type="caution">
    <text evidence="9">The sequence shown here is derived from an EMBL/GenBank/DDBJ whole genome shotgun (WGS) entry which is preliminary data.</text>
</comment>
<feature type="domain" description="Major facilitator superfamily (MFS) profile" evidence="8">
    <location>
        <begin position="1"/>
        <end position="443"/>
    </location>
</feature>
<organism evidence="9 10">
    <name type="scientific">Pseudonocardia yuanmonensis</name>
    <dbReference type="NCBI Taxonomy" id="1095914"/>
    <lineage>
        <taxon>Bacteria</taxon>
        <taxon>Bacillati</taxon>
        <taxon>Actinomycetota</taxon>
        <taxon>Actinomycetes</taxon>
        <taxon>Pseudonocardiales</taxon>
        <taxon>Pseudonocardiaceae</taxon>
        <taxon>Pseudonocardia</taxon>
    </lineage>
</organism>
<dbReference type="EMBL" id="BAABIC010000002">
    <property type="protein sequence ID" value="GAA4678438.1"/>
    <property type="molecule type" value="Genomic_DNA"/>
</dbReference>
<comment type="subcellular location">
    <subcellularLocation>
        <location evidence="1">Cell membrane</location>
        <topology evidence="1">Multi-pass membrane protein</topology>
    </subcellularLocation>
</comment>
<proteinExistence type="predicted"/>
<feature type="transmembrane region" description="Helical" evidence="7">
    <location>
        <begin position="287"/>
        <end position="314"/>
    </location>
</feature>
<evidence type="ECO:0000256" key="5">
    <source>
        <dbReference type="ARBA" id="ARBA00022989"/>
    </source>
</evidence>